<dbReference type="EMBL" id="CAJZBQ010000020">
    <property type="protein sequence ID" value="CAG9318259.1"/>
    <property type="molecule type" value="Genomic_DNA"/>
</dbReference>
<gene>
    <name evidence="2" type="ORF">BSTOLATCC_MIC20737</name>
</gene>
<organism evidence="2 3">
    <name type="scientific">Blepharisma stoltei</name>
    <dbReference type="NCBI Taxonomy" id="1481888"/>
    <lineage>
        <taxon>Eukaryota</taxon>
        <taxon>Sar</taxon>
        <taxon>Alveolata</taxon>
        <taxon>Ciliophora</taxon>
        <taxon>Postciliodesmatophora</taxon>
        <taxon>Heterotrichea</taxon>
        <taxon>Heterotrichida</taxon>
        <taxon>Blepharismidae</taxon>
        <taxon>Blepharisma</taxon>
    </lineage>
</organism>
<comment type="caution">
    <text evidence="2">The sequence shown here is derived from an EMBL/GenBank/DDBJ whole genome shotgun (WGS) entry which is preliminary data.</text>
</comment>
<accession>A0AAU9IUR4</accession>
<dbReference type="Proteomes" id="UP001162131">
    <property type="component" value="Unassembled WGS sequence"/>
</dbReference>
<protein>
    <submittedName>
        <fullName evidence="2">Uncharacterized protein</fullName>
    </submittedName>
</protein>
<evidence type="ECO:0000256" key="1">
    <source>
        <dbReference type="SAM" id="Coils"/>
    </source>
</evidence>
<evidence type="ECO:0000313" key="3">
    <source>
        <dbReference type="Proteomes" id="UP001162131"/>
    </source>
</evidence>
<dbReference type="AlphaFoldDB" id="A0AAU9IUR4"/>
<reference evidence="2" key="1">
    <citation type="submission" date="2021-09" db="EMBL/GenBank/DDBJ databases">
        <authorList>
            <consortium name="AG Swart"/>
            <person name="Singh M."/>
            <person name="Singh A."/>
            <person name="Seah K."/>
            <person name="Emmerich C."/>
        </authorList>
    </citation>
    <scope>NUCLEOTIDE SEQUENCE</scope>
    <source>
        <strain evidence="2">ATCC30299</strain>
    </source>
</reference>
<evidence type="ECO:0000313" key="2">
    <source>
        <dbReference type="EMBL" id="CAG9318259.1"/>
    </source>
</evidence>
<keyword evidence="3" id="KW-1185">Reference proteome</keyword>
<feature type="coiled-coil region" evidence="1">
    <location>
        <begin position="91"/>
        <end position="156"/>
    </location>
</feature>
<sequence length="216" mass="24507">MRNALNLPMPMSPKSSFIPPLPANGDSTPRLYDIDFCPPMSQFSDSQACYVFSPLSQSIKLENLGQTDQKTLRELNGNHKSNLSLETQIGNPLRSDEKAKYEQKIEELESEVKALRRMKVLLREKDRIIGNIEMQLEIAKAENRGLKKEVKYLRLQNIALTNKFQDKSEQESGEASPDPATRVTNALNSFKADLTDFIVRNQRSRSKTLAPKPDKI</sequence>
<name>A0AAU9IUR4_9CILI</name>
<keyword evidence="1" id="KW-0175">Coiled coil</keyword>
<proteinExistence type="predicted"/>